<dbReference type="RefSeq" id="WP_306883547.1">
    <property type="nucleotide sequence ID" value="NZ_JAUSUL010000001.1"/>
</dbReference>
<comment type="caution">
    <text evidence="1">The sequence shown here is derived from an EMBL/GenBank/DDBJ whole genome shotgun (WGS) entry which is preliminary data.</text>
</comment>
<proteinExistence type="predicted"/>
<dbReference type="EMBL" id="JAUSUL010000001">
    <property type="protein sequence ID" value="MDQ0313750.1"/>
    <property type="molecule type" value="Genomic_DNA"/>
</dbReference>
<keyword evidence="2" id="KW-1185">Reference proteome</keyword>
<organism evidence="1 2">
    <name type="scientific">Amorphus orientalis</name>
    <dbReference type="NCBI Taxonomy" id="649198"/>
    <lineage>
        <taxon>Bacteria</taxon>
        <taxon>Pseudomonadati</taxon>
        <taxon>Pseudomonadota</taxon>
        <taxon>Alphaproteobacteria</taxon>
        <taxon>Hyphomicrobiales</taxon>
        <taxon>Amorphaceae</taxon>
        <taxon>Amorphus</taxon>
    </lineage>
</organism>
<name>A0AAE3VL22_9HYPH</name>
<protein>
    <submittedName>
        <fullName evidence="1">Uncharacterized protein</fullName>
    </submittedName>
</protein>
<gene>
    <name evidence="1" type="ORF">J2S73_000187</name>
</gene>
<accession>A0AAE3VL22</accession>
<dbReference type="Proteomes" id="UP001229244">
    <property type="component" value="Unassembled WGS sequence"/>
</dbReference>
<evidence type="ECO:0000313" key="2">
    <source>
        <dbReference type="Proteomes" id="UP001229244"/>
    </source>
</evidence>
<reference evidence="1" key="1">
    <citation type="submission" date="2023-07" db="EMBL/GenBank/DDBJ databases">
        <title>Genomic Encyclopedia of Type Strains, Phase IV (KMG-IV): sequencing the most valuable type-strain genomes for metagenomic binning, comparative biology and taxonomic classification.</title>
        <authorList>
            <person name="Goeker M."/>
        </authorList>
    </citation>
    <scope>NUCLEOTIDE SEQUENCE</scope>
    <source>
        <strain evidence="1">DSM 21202</strain>
    </source>
</reference>
<evidence type="ECO:0000313" key="1">
    <source>
        <dbReference type="EMBL" id="MDQ0313750.1"/>
    </source>
</evidence>
<sequence length="58" mass="6096">MLIGKQGKTAPAICRANLDGIAVRGRGLSSDLTNCISFTGLFRAFATGRRIDKADAAQ</sequence>
<dbReference type="AlphaFoldDB" id="A0AAE3VL22"/>